<dbReference type="GeneID" id="68356263"/>
<proteinExistence type="inferred from homology"/>
<evidence type="ECO:0000313" key="5">
    <source>
        <dbReference type="Proteomes" id="UP000824596"/>
    </source>
</evidence>
<dbReference type="PANTHER" id="PTHR45348:SF2">
    <property type="entry name" value="ZINC-TYPE ALCOHOL DEHYDROGENASE-LIKE PROTEIN C2E1P3.01"/>
    <property type="match status" value="1"/>
</dbReference>
<dbReference type="InterPro" id="IPR047122">
    <property type="entry name" value="Trans-enoyl_RdTase-like"/>
</dbReference>
<evidence type="ECO:0000256" key="1">
    <source>
        <dbReference type="ARBA" id="ARBA00008072"/>
    </source>
</evidence>
<dbReference type="Pfam" id="PF00107">
    <property type="entry name" value="ADH_zinc_N"/>
    <property type="match status" value="1"/>
</dbReference>
<dbReference type="PANTHER" id="PTHR45348">
    <property type="entry name" value="HYPOTHETICAL OXIDOREDUCTASE (EUROFUNG)"/>
    <property type="match status" value="1"/>
</dbReference>
<dbReference type="Proteomes" id="UP000824596">
    <property type="component" value="Unassembled WGS sequence"/>
</dbReference>
<name>A0A9P8MX74_9HYPO</name>
<sequence>MVAKTSQRAIVAQGSGWAKLVDDRPIPKLRDGYMLVKTKAVALNPTDWKHIKSLVAEAGPVVGCDYAGVVEEVGPKVTKGFKPGDRVCGVVHGSNDVQPEDGAFAEYIVVKADVQIKVPAAMDINEAATLGVGITTVGQGLYQTLGLALPTAPIHKPVHVLIYGGSTATGTLGIQFAKLSGYTVVTTCSSHNMDQVKALGADAAFDYNDADCANKIRAYTGDKLTLAWDTISVPASAQICADSLASSEPGLKYASLLPGKFPRSGVEVSSTLAYTALGEDFKFGNLQMAAKPEDLKFAARFWDITRELLEKKKLNVRPPHVEPGLDKVLDGLKALEENKEPPITVPRSREKWRDNYAAMRLHAMGALPWPLQVFGWFAYRAVERGIYGKGPGRLEDDEVLELKTEVWESDDALLAESKRSADGAGEPFWVLGGPEPTDAHAAVYGFVVSALVCGADVAR</sequence>
<dbReference type="InterPro" id="IPR036291">
    <property type="entry name" value="NAD(P)-bd_dom_sf"/>
</dbReference>
<keyword evidence="2" id="KW-0560">Oxidoreductase</keyword>
<dbReference type="RefSeq" id="XP_044719567.1">
    <property type="nucleotide sequence ID" value="XM_044865605.1"/>
</dbReference>
<dbReference type="InterPro" id="IPR020843">
    <property type="entry name" value="ER"/>
</dbReference>
<dbReference type="SUPFAM" id="SSF50129">
    <property type="entry name" value="GroES-like"/>
    <property type="match status" value="1"/>
</dbReference>
<dbReference type="InterPro" id="IPR013149">
    <property type="entry name" value="ADH-like_C"/>
</dbReference>
<dbReference type="InterPro" id="IPR013154">
    <property type="entry name" value="ADH-like_N"/>
</dbReference>
<dbReference type="Gene3D" id="3.90.180.10">
    <property type="entry name" value="Medium-chain alcohol dehydrogenases, catalytic domain"/>
    <property type="match status" value="1"/>
</dbReference>
<dbReference type="OrthoDB" id="48317at2759"/>
<dbReference type="EMBL" id="JAIZPD010000007">
    <property type="protein sequence ID" value="KAH0962054.1"/>
    <property type="molecule type" value="Genomic_DNA"/>
</dbReference>
<evidence type="ECO:0000256" key="2">
    <source>
        <dbReference type="ARBA" id="ARBA00023002"/>
    </source>
</evidence>
<evidence type="ECO:0000313" key="4">
    <source>
        <dbReference type="EMBL" id="KAH0962054.1"/>
    </source>
</evidence>
<reference evidence="4" key="1">
    <citation type="submission" date="2021-09" db="EMBL/GenBank/DDBJ databases">
        <title>A high-quality genome of the endoparasitic fungus Hirsutella rhossiliensis with a comparison of Hirsutella genomes reveals transposable elements contributing to genome size variation.</title>
        <authorList>
            <person name="Lin R."/>
            <person name="Jiao Y."/>
            <person name="Sun X."/>
            <person name="Ling J."/>
            <person name="Xie B."/>
            <person name="Cheng X."/>
        </authorList>
    </citation>
    <scope>NUCLEOTIDE SEQUENCE</scope>
    <source>
        <strain evidence="4">HR02</strain>
    </source>
</reference>
<dbReference type="Pfam" id="PF08240">
    <property type="entry name" value="ADH_N"/>
    <property type="match status" value="1"/>
</dbReference>
<comment type="caution">
    <text evidence="4">The sequence shown here is derived from an EMBL/GenBank/DDBJ whole genome shotgun (WGS) entry which is preliminary data.</text>
</comment>
<feature type="domain" description="Enoyl reductase (ER)" evidence="3">
    <location>
        <begin position="14"/>
        <end position="340"/>
    </location>
</feature>
<keyword evidence="5" id="KW-1185">Reference proteome</keyword>
<dbReference type="GO" id="GO:0016651">
    <property type="term" value="F:oxidoreductase activity, acting on NAD(P)H"/>
    <property type="evidence" value="ECO:0007669"/>
    <property type="project" value="InterPro"/>
</dbReference>
<dbReference type="SUPFAM" id="SSF51735">
    <property type="entry name" value="NAD(P)-binding Rossmann-fold domains"/>
    <property type="match status" value="1"/>
</dbReference>
<dbReference type="SMART" id="SM00829">
    <property type="entry name" value="PKS_ER"/>
    <property type="match status" value="1"/>
</dbReference>
<gene>
    <name evidence="4" type="ORF">HRG_07134</name>
</gene>
<evidence type="ECO:0000259" key="3">
    <source>
        <dbReference type="SMART" id="SM00829"/>
    </source>
</evidence>
<dbReference type="Gene3D" id="3.40.50.720">
    <property type="entry name" value="NAD(P)-binding Rossmann-like Domain"/>
    <property type="match status" value="1"/>
</dbReference>
<dbReference type="InterPro" id="IPR011032">
    <property type="entry name" value="GroES-like_sf"/>
</dbReference>
<accession>A0A9P8MX74</accession>
<organism evidence="4 5">
    <name type="scientific">Hirsutella rhossiliensis</name>
    <dbReference type="NCBI Taxonomy" id="111463"/>
    <lineage>
        <taxon>Eukaryota</taxon>
        <taxon>Fungi</taxon>
        <taxon>Dikarya</taxon>
        <taxon>Ascomycota</taxon>
        <taxon>Pezizomycotina</taxon>
        <taxon>Sordariomycetes</taxon>
        <taxon>Hypocreomycetidae</taxon>
        <taxon>Hypocreales</taxon>
        <taxon>Ophiocordycipitaceae</taxon>
        <taxon>Hirsutella</taxon>
    </lineage>
</organism>
<comment type="similarity">
    <text evidence="1">Belongs to the zinc-containing alcohol dehydrogenase family.</text>
</comment>
<dbReference type="CDD" id="cd08249">
    <property type="entry name" value="enoyl_reductase_like"/>
    <property type="match status" value="1"/>
</dbReference>
<dbReference type="AlphaFoldDB" id="A0A9P8MX74"/>
<protein>
    <submittedName>
        <fullName evidence="4">Zinc-binding dehydrogenase domain-containing protein</fullName>
    </submittedName>
</protein>